<gene>
    <name evidence="6" type="primary">rpl6</name>
</gene>
<dbReference type="PANTHER" id="PTHR11655:SF14">
    <property type="entry name" value="LARGE RIBOSOMAL SUBUNIT PROTEIN UL6M"/>
    <property type="match status" value="1"/>
</dbReference>
<evidence type="ECO:0000256" key="1">
    <source>
        <dbReference type="ARBA" id="ARBA00009356"/>
    </source>
</evidence>
<organism evidence="6">
    <name type="scientific">Apicomplexa sp. WK-2018_Corallicola</name>
    <dbReference type="NCBI Taxonomy" id="2304055"/>
    <lineage>
        <taxon>Eukaryota</taxon>
        <taxon>Sar</taxon>
        <taxon>Alveolata</taxon>
        <taxon>Apicomplexa</taxon>
    </lineage>
</organism>
<reference evidence="6" key="1">
    <citation type="submission" date="2018-05" db="EMBL/GenBank/DDBJ databases">
        <title>A widespread coral-associated apicomplexan with an unusual plastid.</title>
        <authorList>
            <person name="Kwong W.K."/>
            <person name="Keeling P.J."/>
        </authorList>
    </citation>
    <scope>NUCLEOTIDE SEQUENCE</scope>
</reference>
<evidence type="ECO:0000256" key="2">
    <source>
        <dbReference type="ARBA" id="ARBA00022980"/>
    </source>
</evidence>
<proteinExistence type="inferred from homology"/>
<dbReference type="PRINTS" id="PR00059">
    <property type="entry name" value="RIBOSOMALL6"/>
</dbReference>
<evidence type="ECO:0000313" key="6">
    <source>
        <dbReference type="EMBL" id="AXP85380.1"/>
    </source>
</evidence>
<dbReference type="InterPro" id="IPR000702">
    <property type="entry name" value="Ribosomal_uL6-like"/>
</dbReference>
<sequence length="186" mass="20975">MKNYKDIQLLKLTYTNISPFWIYDRKQELVYLNIEGYLGTLTLIIPKSSIAAISKNFIYLSSKTKKYIGITKTLLKRLVANIKGVTTGYQIHLVLSGVGYKVTSETSQLQFYLGYSHKIIVTIPKTIHVEITNQGTGLTLKSINKIELGQIAARIMALRPVDLYKGKGITNILTKLNLKQGKTKQH</sequence>
<name>A0A346KN89_9APIC</name>
<accession>A0A346KN89</accession>
<evidence type="ECO:0000259" key="5">
    <source>
        <dbReference type="Pfam" id="PF00347"/>
    </source>
</evidence>
<dbReference type="PIRSF" id="PIRSF002162">
    <property type="entry name" value="Ribosomal_L6"/>
    <property type="match status" value="1"/>
</dbReference>
<dbReference type="PANTHER" id="PTHR11655">
    <property type="entry name" value="60S/50S RIBOSOMAL PROTEIN L6/L9"/>
    <property type="match status" value="1"/>
</dbReference>
<dbReference type="GO" id="GO:1990904">
    <property type="term" value="C:ribonucleoprotein complex"/>
    <property type="evidence" value="ECO:0007669"/>
    <property type="project" value="UniProtKB-KW"/>
</dbReference>
<dbReference type="InterPro" id="IPR020040">
    <property type="entry name" value="Ribosomal_uL6_a/b-dom"/>
</dbReference>
<dbReference type="InterPro" id="IPR036789">
    <property type="entry name" value="Ribosomal_uL6-like_a/b-dom_sf"/>
</dbReference>
<dbReference type="GO" id="GO:0006412">
    <property type="term" value="P:translation"/>
    <property type="evidence" value="ECO:0007669"/>
    <property type="project" value="InterPro"/>
</dbReference>
<dbReference type="SUPFAM" id="SSF56053">
    <property type="entry name" value="Ribosomal protein L6"/>
    <property type="match status" value="1"/>
</dbReference>
<dbReference type="EMBL" id="MH304845">
    <property type="protein sequence ID" value="AXP85380.1"/>
    <property type="molecule type" value="Genomic_DNA"/>
</dbReference>
<evidence type="ECO:0000256" key="4">
    <source>
        <dbReference type="RuleBase" id="RU003869"/>
    </source>
</evidence>
<protein>
    <submittedName>
        <fullName evidence="6">Rpl6</fullName>
    </submittedName>
</protein>
<dbReference type="GO" id="GO:0019843">
    <property type="term" value="F:rRNA binding"/>
    <property type="evidence" value="ECO:0007669"/>
    <property type="project" value="InterPro"/>
</dbReference>
<comment type="similarity">
    <text evidence="1 4">Belongs to the universal ribosomal protein uL6 family.</text>
</comment>
<dbReference type="Gene3D" id="3.90.930.12">
    <property type="entry name" value="Ribosomal protein L6, alpha-beta domain"/>
    <property type="match status" value="1"/>
</dbReference>
<dbReference type="GO" id="GO:0003735">
    <property type="term" value="F:structural constituent of ribosome"/>
    <property type="evidence" value="ECO:0007669"/>
    <property type="project" value="InterPro"/>
</dbReference>
<dbReference type="GO" id="GO:0005840">
    <property type="term" value="C:ribosome"/>
    <property type="evidence" value="ECO:0007669"/>
    <property type="project" value="UniProtKB-KW"/>
</dbReference>
<dbReference type="InterPro" id="IPR019906">
    <property type="entry name" value="Ribosomal_uL6_bac-type"/>
</dbReference>
<dbReference type="Pfam" id="PF00347">
    <property type="entry name" value="Ribosomal_L6"/>
    <property type="match status" value="1"/>
</dbReference>
<keyword evidence="2 4" id="KW-0689">Ribosomal protein</keyword>
<evidence type="ECO:0000256" key="3">
    <source>
        <dbReference type="ARBA" id="ARBA00023274"/>
    </source>
</evidence>
<feature type="domain" description="Large ribosomal subunit protein uL6 alpha-beta" evidence="5">
    <location>
        <begin position="97"/>
        <end position="170"/>
    </location>
</feature>
<dbReference type="AlphaFoldDB" id="A0A346KN89"/>
<keyword evidence="3 4" id="KW-0687">Ribonucleoprotein</keyword>